<dbReference type="InterPro" id="IPR049492">
    <property type="entry name" value="BD-FAE-like_dom"/>
</dbReference>
<dbReference type="Gene3D" id="3.40.50.1820">
    <property type="entry name" value="alpha/beta hydrolase"/>
    <property type="match status" value="1"/>
</dbReference>
<comment type="caution">
    <text evidence="4">The sequence shown here is derived from an EMBL/GenBank/DDBJ whole genome shotgun (WGS) entry which is preliminary data.</text>
</comment>
<evidence type="ECO:0000313" key="5">
    <source>
        <dbReference type="Proteomes" id="UP000547674"/>
    </source>
</evidence>
<sequence length="305" mass="33526">MKSHRLWLLSFVAVLQLVVFSSGQAGDIDSLVLDIPYYTGEDADPDKHSLNLAIPGGVKNPPLVMWIHGGAWAMGGRAQETAISDHLRQQGFAVATISHRLSPAEWLDPSLKTGVQHPAHMIDCARAFAWLHKHAEDYGYDADRLFVSGFSSGAHLSALLATDPSYLEAHGLGLEAIQAAIPISGAYDMEDYYADHLEHNGKEMADGHVLGVFGSEDVLASVSPSQHVEHSGVPMLVVSDSETYDYTRLFEDQVGEMGLAHVQFHHVRDHTHAELYKSLAGREKCEARERILAYLRKQSGEEKAH</sequence>
<keyword evidence="2" id="KW-0732">Signal</keyword>
<evidence type="ECO:0000256" key="2">
    <source>
        <dbReference type="SAM" id="SignalP"/>
    </source>
</evidence>
<evidence type="ECO:0000259" key="3">
    <source>
        <dbReference type="Pfam" id="PF20434"/>
    </source>
</evidence>
<dbReference type="GO" id="GO:0016787">
    <property type="term" value="F:hydrolase activity"/>
    <property type="evidence" value="ECO:0007669"/>
    <property type="project" value="UniProtKB-KW"/>
</dbReference>
<dbReference type="InterPro" id="IPR050300">
    <property type="entry name" value="GDXG_lipolytic_enzyme"/>
</dbReference>
<feature type="domain" description="BD-FAE-like" evidence="3">
    <location>
        <begin position="55"/>
        <end position="239"/>
    </location>
</feature>
<protein>
    <submittedName>
        <fullName evidence="4">Alpha/beta hydrolase</fullName>
    </submittedName>
</protein>
<feature type="chain" id="PRO_5030560723" evidence="2">
    <location>
        <begin position="26"/>
        <end position="305"/>
    </location>
</feature>
<feature type="signal peptide" evidence="2">
    <location>
        <begin position="1"/>
        <end position="25"/>
    </location>
</feature>
<dbReference type="EMBL" id="JABDJR010000411">
    <property type="protein sequence ID" value="NNF07137.1"/>
    <property type="molecule type" value="Genomic_DNA"/>
</dbReference>
<keyword evidence="1 4" id="KW-0378">Hydrolase</keyword>
<accession>A0A7Y2E9X1</accession>
<name>A0A7Y2E9X1_UNCEI</name>
<dbReference type="InterPro" id="IPR029058">
    <property type="entry name" value="AB_hydrolase_fold"/>
</dbReference>
<proteinExistence type="predicted"/>
<dbReference type="PANTHER" id="PTHR48081:SF33">
    <property type="entry name" value="KYNURENINE FORMAMIDASE"/>
    <property type="match status" value="1"/>
</dbReference>
<dbReference type="AlphaFoldDB" id="A0A7Y2E9X1"/>
<dbReference type="PANTHER" id="PTHR48081">
    <property type="entry name" value="AB HYDROLASE SUPERFAMILY PROTEIN C4A8.06C"/>
    <property type="match status" value="1"/>
</dbReference>
<evidence type="ECO:0000313" key="4">
    <source>
        <dbReference type="EMBL" id="NNF07137.1"/>
    </source>
</evidence>
<dbReference type="Proteomes" id="UP000547674">
    <property type="component" value="Unassembled WGS sequence"/>
</dbReference>
<organism evidence="4 5">
    <name type="scientific">Eiseniibacteriota bacterium</name>
    <dbReference type="NCBI Taxonomy" id="2212470"/>
    <lineage>
        <taxon>Bacteria</taxon>
        <taxon>Candidatus Eiseniibacteriota</taxon>
    </lineage>
</organism>
<reference evidence="4 5" key="1">
    <citation type="submission" date="2020-03" db="EMBL/GenBank/DDBJ databases">
        <title>Metabolic flexibility allows generalist bacteria to become dominant in a frequently disturbed ecosystem.</title>
        <authorList>
            <person name="Chen Y.-J."/>
            <person name="Leung P.M."/>
            <person name="Bay S.K."/>
            <person name="Hugenholtz P."/>
            <person name="Kessler A.J."/>
            <person name="Shelley G."/>
            <person name="Waite D.W."/>
            <person name="Cook P.L."/>
            <person name="Greening C."/>
        </authorList>
    </citation>
    <scope>NUCLEOTIDE SEQUENCE [LARGE SCALE GENOMIC DNA]</scope>
    <source>
        <strain evidence="4">SS_bin_28</strain>
    </source>
</reference>
<gene>
    <name evidence="4" type="ORF">HKN21_10285</name>
</gene>
<dbReference type="Pfam" id="PF20434">
    <property type="entry name" value="BD-FAE"/>
    <property type="match status" value="1"/>
</dbReference>
<dbReference type="SUPFAM" id="SSF53474">
    <property type="entry name" value="alpha/beta-Hydrolases"/>
    <property type="match status" value="1"/>
</dbReference>
<evidence type="ECO:0000256" key="1">
    <source>
        <dbReference type="ARBA" id="ARBA00022801"/>
    </source>
</evidence>